<proteinExistence type="predicted"/>
<keyword evidence="3" id="KW-1185">Reference proteome</keyword>
<protein>
    <submittedName>
        <fullName evidence="2">Cystathionine beta-synthase</fullName>
    </submittedName>
</protein>
<dbReference type="InterPro" id="IPR022024">
    <property type="entry name" value="DUF3602"/>
</dbReference>
<evidence type="ECO:0000256" key="1">
    <source>
        <dbReference type="SAM" id="MobiDB-lite"/>
    </source>
</evidence>
<dbReference type="PANTHER" id="PTHR34693">
    <property type="entry name" value="PROTEIN PAR32"/>
    <property type="match status" value="1"/>
</dbReference>
<dbReference type="PANTHER" id="PTHR34693:SF3">
    <property type="match status" value="1"/>
</dbReference>
<dbReference type="Proteomes" id="UP001163105">
    <property type="component" value="Unassembled WGS sequence"/>
</dbReference>
<organism evidence="2 3">
    <name type="scientific">Purpureocillium lavendulum</name>
    <dbReference type="NCBI Taxonomy" id="1247861"/>
    <lineage>
        <taxon>Eukaryota</taxon>
        <taxon>Fungi</taxon>
        <taxon>Dikarya</taxon>
        <taxon>Ascomycota</taxon>
        <taxon>Pezizomycotina</taxon>
        <taxon>Sordariomycetes</taxon>
        <taxon>Hypocreomycetidae</taxon>
        <taxon>Hypocreales</taxon>
        <taxon>Ophiocordycipitaceae</taxon>
        <taxon>Purpureocillium</taxon>
    </lineage>
</organism>
<dbReference type="InterPro" id="IPR053203">
    <property type="entry name" value="Cisplatin_resist-associated"/>
</dbReference>
<evidence type="ECO:0000313" key="2">
    <source>
        <dbReference type="EMBL" id="KAJ6445680.1"/>
    </source>
</evidence>
<gene>
    <name evidence="2" type="ORF">O9K51_00443</name>
</gene>
<name>A0AB34G658_9HYPO</name>
<evidence type="ECO:0000313" key="3">
    <source>
        <dbReference type="Proteomes" id="UP001163105"/>
    </source>
</evidence>
<reference evidence="2" key="1">
    <citation type="submission" date="2023-01" db="EMBL/GenBank/DDBJ databases">
        <title>The growth and conidiation of Purpureocillium lavendulum are regulated by nitrogen source and histone H3K14 acetylation.</title>
        <authorList>
            <person name="Tang P."/>
            <person name="Han J."/>
            <person name="Zhang C."/>
            <person name="Tang P."/>
            <person name="Qi F."/>
            <person name="Zhang K."/>
            <person name="Liang L."/>
        </authorList>
    </citation>
    <scope>NUCLEOTIDE SEQUENCE</scope>
    <source>
        <strain evidence="2">YMF1.00683</strain>
    </source>
</reference>
<feature type="region of interest" description="Disordered" evidence="1">
    <location>
        <begin position="107"/>
        <end position="149"/>
    </location>
</feature>
<feature type="compositionally biased region" description="Basic and acidic residues" evidence="1">
    <location>
        <begin position="109"/>
        <end position="118"/>
    </location>
</feature>
<dbReference type="EMBL" id="JAQHRD010000001">
    <property type="protein sequence ID" value="KAJ6445680.1"/>
    <property type="molecule type" value="Genomic_DNA"/>
</dbReference>
<dbReference type="AlphaFoldDB" id="A0AB34G658"/>
<accession>A0AB34G658</accession>
<comment type="caution">
    <text evidence="2">The sequence shown here is derived from an EMBL/GenBank/DDBJ whole genome shotgun (WGS) entry which is preliminary data.</text>
</comment>
<sequence>MINFGYVTGAANAHLSLAGKLSEAARNNVADPSHLMSAEVSHGRGGAGNINPDSTQYIDGEVVRSGIEGSHGDGAYSSGRGGAGNIADVGTAASQRKDQDVIPDVAVRASHDTQDYHTGRGGAGNEHSAAEREKPPPAKSSAHGDAPISLADKLKEKLFGAFKK</sequence>
<dbReference type="Pfam" id="PF12223">
    <property type="entry name" value="DUF3602"/>
    <property type="match status" value="1"/>
</dbReference>